<dbReference type="AlphaFoldDB" id="A0A9W8YFE0"/>
<feature type="transmembrane region" description="Helical" evidence="1">
    <location>
        <begin position="85"/>
        <end position="102"/>
    </location>
</feature>
<keyword evidence="4" id="KW-1185">Reference proteome</keyword>
<accession>A0A9W8YFE0</accession>
<dbReference type="Pfam" id="PF20163">
    <property type="entry name" value="DUF6536"/>
    <property type="match status" value="1"/>
</dbReference>
<keyword evidence="1" id="KW-1133">Transmembrane helix</keyword>
<comment type="caution">
    <text evidence="3">The sequence shown here is derived from an EMBL/GenBank/DDBJ whole genome shotgun (WGS) entry which is preliminary data.</text>
</comment>
<evidence type="ECO:0000313" key="4">
    <source>
        <dbReference type="Proteomes" id="UP001140560"/>
    </source>
</evidence>
<name>A0A9W8YFE0_9PLEO</name>
<dbReference type="EMBL" id="JAPEUY010000002">
    <property type="protein sequence ID" value="KAJ4375995.1"/>
    <property type="molecule type" value="Genomic_DNA"/>
</dbReference>
<feature type="transmembrane region" description="Helical" evidence="1">
    <location>
        <begin position="25"/>
        <end position="45"/>
    </location>
</feature>
<evidence type="ECO:0000259" key="2">
    <source>
        <dbReference type="Pfam" id="PF20163"/>
    </source>
</evidence>
<feature type="transmembrane region" description="Helical" evidence="1">
    <location>
        <begin position="315"/>
        <end position="339"/>
    </location>
</feature>
<dbReference type="InterPro" id="IPR046623">
    <property type="entry name" value="DUF6536"/>
</dbReference>
<feature type="domain" description="DUF6536" evidence="2">
    <location>
        <begin position="8"/>
        <end position="124"/>
    </location>
</feature>
<evidence type="ECO:0000256" key="1">
    <source>
        <dbReference type="SAM" id="Phobius"/>
    </source>
</evidence>
<evidence type="ECO:0000313" key="3">
    <source>
        <dbReference type="EMBL" id="KAJ4375995.1"/>
    </source>
</evidence>
<keyword evidence="1" id="KW-0812">Transmembrane</keyword>
<dbReference type="OrthoDB" id="5429634at2759"/>
<keyword evidence="1" id="KW-0472">Membrane</keyword>
<organism evidence="3 4">
    <name type="scientific">Neocucurbitaria cava</name>
    <dbReference type="NCBI Taxonomy" id="798079"/>
    <lineage>
        <taxon>Eukaryota</taxon>
        <taxon>Fungi</taxon>
        <taxon>Dikarya</taxon>
        <taxon>Ascomycota</taxon>
        <taxon>Pezizomycotina</taxon>
        <taxon>Dothideomycetes</taxon>
        <taxon>Pleosporomycetidae</taxon>
        <taxon>Pleosporales</taxon>
        <taxon>Pleosporineae</taxon>
        <taxon>Cucurbitariaceae</taxon>
        <taxon>Neocucurbitaria</taxon>
    </lineage>
</organism>
<protein>
    <recommendedName>
        <fullName evidence="2">DUF6536 domain-containing protein</fullName>
    </recommendedName>
</protein>
<reference evidence="3" key="1">
    <citation type="submission" date="2022-10" db="EMBL/GenBank/DDBJ databases">
        <title>Tapping the CABI collections for fungal endophytes: first genome assemblies for Collariella, Neodidymelliopsis, Ascochyta clinopodiicola, Didymella pomorum, Didymosphaeria variabile, Neocosmospora piperis and Neocucurbitaria cava.</title>
        <authorList>
            <person name="Hill R."/>
        </authorList>
    </citation>
    <scope>NUCLEOTIDE SEQUENCE</scope>
    <source>
        <strain evidence="3">IMI 356814</strain>
    </source>
</reference>
<dbReference type="PANTHER" id="PTHR35395:SF1">
    <property type="entry name" value="DUF6536 DOMAIN-CONTAINING PROTEIN"/>
    <property type="match status" value="1"/>
</dbReference>
<sequence>MAYKIEEVTGTLLKGSCARVRQLNVWVHLLVNVVSTLLLCASNYCMQVLIAPNRADLDRAHANRHWLHIGVPSPHNLTRIARDRSLLWILLMLSSLPLHLLYNSIVFTNLQANNYVVLPTQESWLYGAPYDFSGFVGFRNETLIPLQFSLSDYIPNLNDTILLNNGTIVPKYKNESTANCFNKYDGQYISEIGNVYLVQSEPTVWRNTTLWGLGVRESTGDFSWYKKYLPPDNHTSLPPVGYNFEDTETIFPFTSTPGTFPSNGWRCPSHRTSTCNVDDMKEVPQNRSKWEPYESPVRYCMVEQVAEICQLRFNFVVAGIVVGANLVKIICIAVMLFWYKKHNALVTLGDALGSFLECPDPETRFRCLQSLSEIKAHWNGGKSRHSKLTKRRVTVEVEARPKRYKSEHRRWAHAPSDSRWFATYIL</sequence>
<proteinExistence type="predicted"/>
<dbReference type="Proteomes" id="UP001140560">
    <property type="component" value="Unassembled WGS sequence"/>
</dbReference>
<dbReference type="PANTHER" id="PTHR35395">
    <property type="entry name" value="DUF6536 DOMAIN-CONTAINING PROTEIN"/>
    <property type="match status" value="1"/>
</dbReference>
<gene>
    <name evidence="3" type="ORF">N0V83_001275</name>
</gene>